<comment type="caution">
    <text evidence="3">The sequence shown here is derived from an EMBL/GenBank/DDBJ whole genome shotgun (WGS) entry which is preliminary data.</text>
</comment>
<keyword evidence="4" id="KW-1185">Reference proteome</keyword>
<organism evidence="3 4">
    <name type="scientific">Phytophthora megakarya</name>
    <dbReference type="NCBI Taxonomy" id="4795"/>
    <lineage>
        <taxon>Eukaryota</taxon>
        <taxon>Sar</taxon>
        <taxon>Stramenopiles</taxon>
        <taxon>Oomycota</taxon>
        <taxon>Peronosporomycetes</taxon>
        <taxon>Peronosporales</taxon>
        <taxon>Peronosporaceae</taxon>
        <taxon>Phytophthora</taxon>
    </lineage>
</organism>
<dbReference type="InterPro" id="IPR021109">
    <property type="entry name" value="Peptidase_aspartic_dom_sf"/>
</dbReference>
<dbReference type="EMBL" id="NBNE01007388">
    <property type="protein sequence ID" value="OWZ00715.1"/>
    <property type="molecule type" value="Genomic_DNA"/>
</dbReference>
<protein>
    <recommendedName>
        <fullName evidence="2">Reverse transcriptase domain-containing protein</fullName>
    </recommendedName>
</protein>
<gene>
    <name evidence="3" type="ORF">PHMEG_00028036</name>
</gene>
<dbReference type="InterPro" id="IPR032567">
    <property type="entry name" value="RTL1-rel"/>
</dbReference>
<dbReference type="SUPFAM" id="SSF50630">
    <property type="entry name" value="Acid proteases"/>
    <property type="match status" value="1"/>
</dbReference>
<dbReference type="PANTHER" id="PTHR15503">
    <property type="entry name" value="LDOC1 RELATED"/>
    <property type="match status" value="1"/>
</dbReference>
<dbReference type="AlphaFoldDB" id="A0A225V5U7"/>
<dbReference type="Gene3D" id="3.10.10.10">
    <property type="entry name" value="HIV Type 1 Reverse Transcriptase, subunit A, domain 1"/>
    <property type="match status" value="1"/>
</dbReference>
<feature type="region of interest" description="Disordered" evidence="1">
    <location>
        <begin position="228"/>
        <end position="268"/>
    </location>
</feature>
<evidence type="ECO:0000313" key="4">
    <source>
        <dbReference type="Proteomes" id="UP000198211"/>
    </source>
</evidence>
<dbReference type="OrthoDB" id="163163at2759"/>
<dbReference type="Gene3D" id="2.40.70.10">
    <property type="entry name" value="Acid Proteases"/>
    <property type="match status" value="1"/>
</dbReference>
<dbReference type="InterPro" id="IPR000477">
    <property type="entry name" value="RT_dom"/>
</dbReference>
<evidence type="ECO:0000313" key="3">
    <source>
        <dbReference type="EMBL" id="OWZ00715.1"/>
    </source>
</evidence>
<dbReference type="Gene3D" id="3.30.70.270">
    <property type="match status" value="1"/>
</dbReference>
<feature type="compositionally biased region" description="Low complexity" evidence="1">
    <location>
        <begin position="252"/>
        <end position="268"/>
    </location>
</feature>
<dbReference type="CDD" id="cd01647">
    <property type="entry name" value="RT_LTR"/>
    <property type="match status" value="1"/>
</dbReference>
<sequence>MIAQVMQFMVQSQQQQQQQMCEMMAQQLAFQQQLLSQQKKKGDPPTFKGNASEDLELCIFSTEQYYAQHREEMARNSSEFVDTIFANLGTVAQTWFRDFKFSLAPGQPATWKVLTKRHDLRWQSSQLEYTTKFLHLLSQLDEELLEPNVPGTLHDTIELAQRFEDSRPQQSARKLDVKRELKAQQSSGDKKAAPQKRGEDKNHCDYCDKLGHTIDVCRARKHDLDATVTGNVGSAKKRRGSVDRPPTEPESTARASSSRSAGHTSSTRHCFNYHSDDPVVRRDLNNVYCYLSHAGTISDAAVSAFVDSGASFNAVDARVVERLGLSVTDCSKPLELTLGMNNKVLIPRRVVSLEIKLTGFPVYRTEAFVMTIPEQKNALLGMPWLEEVNPEIDWKNRLIKFRGSEASTDFRQCVREGPATVVAGMRTRTPANYSCARVTRRALMYYTKHTLASSSGDTRVTTADRLEKLKLSDDEVCFFVNIASEKVTRQLATDWEALRGHPVEPIILKYKGKVFATELPSTPPPRSVDIEAEVKLSDTSPIVRKQFRLSEEQKEVVQKWMREMLDAKIIRPSKSPFSSPTFCVKKAVDWRVVHDFHVINARVKILATPIPTKEDIYDAVAKRKLFSALDLIWGFFQVRLRERDIPYTAFSTPDGLFEYLVTPMGLSCSPSAFNRFTQTVFEDQREFCRVYF</sequence>
<accession>A0A225V5U7</accession>
<dbReference type="CDD" id="cd00303">
    <property type="entry name" value="retropepsin_like"/>
    <property type="match status" value="1"/>
</dbReference>
<feature type="domain" description="Reverse transcriptase" evidence="2">
    <location>
        <begin position="585"/>
        <end position="688"/>
    </location>
</feature>
<evidence type="ECO:0000256" key="1">
    <source>
        <dbReference type="SAM" id="MobiDB-lite"/>
    </source>
</evidence>
<dbReference type="SUPFAM" id="SSF56672">
    <property type="entry name" value="DNA/RNA polymerases"/>
    <property type="match status" value="1"/>
</dbReference>
<reference evidence="4" key="1">
    <citation type="submission" date="2017-03" db="EMBL/GenBank/DDBJ databases">
        <title>Phytopthora megakarya and P. palmivora, two closely related causual agents of cacao black pod achieved similar genome size and gene model numbers by different mechanisms.</title>
        <authorList>
            <person name="Ali S."/>
            <person name="Shao J."/>
            <person name="Larry D.J."/>
            <person name="Kronmiller B."/>
            <person name="Shen D."/>
            <person name="Strem M.D."/>
            <person name="Melnick R.L."/>
            <person name="Guiltinan M.J."/>
            <person name="Tyler B.M."/>
            <person name="Meinhardt L.W."/>
            <person name="Bailey B.A."/>
        </authorList>
    </citation>
    <scope>NUCLEOTIDE SEQUENCE [LARGE SCALE GENOMIC DNA]</scope>
    <source>
        <strain evidence="4">zdho120</strain>
    </source>
</reference>
<dbReference type="PANTHER" id="PTHR15503:SF22">
    <property type="entry name" value="TRANSPOSON TY3-I GAG POLYPROTEIN"/>
    <property type="match status" value="1"/>
</dbReference>
<dbReference type="InterPro" id="IPR043502">
    <property type="entry name" value="DNA/RNA_pol_sf"/>
</dbReference>
<dbReference type="Pfam" id="PF13650">
    <property type="entry name" value="Asp_protease_2"/>
    <property type="match status" value="1"/>
</dbReference>
<dbReference type="InterPro" id="IPR043128">
    <property type="entry name" value="Rev_trsase/Diguanyl_cyclase"/>
</dbReference>
<dbReference type="Pfam" id="PF00078">
    <property type="entry name" value="RVT_1"/>
    <property type="match status" value="1"/>
</dbReference>
<dbReference type="Proteomes" id="UP000198211">
    <property type="component" value="Unassembled WGS sequence"/>
</dbReference>
<name>A0A225V5U7_9STRA</name>
<feature type="region of interest" description="Disordered" evidence="1">
    <location>
        <begin position="163"/>
        <end position="202"/>
    </location>
</feature>
<evidence type="ECO:0000259" key="2">
    <source>
        <dbReference type="Pfam" id="PF00078"/>
    </source>
</evidence>
<proteinExistence type="predicted"/>